<evidence type="ECO:0000313" key="9">
    <source>
        <dbReference type="Proteomes" id="UP000011715"/>
    </source>
</evidence>
<dbReference type="InterPro" id="IPR036570">
    <property type="entry name" value="HORMA_dom_sf"/>
</dbReference>
<feature type="region of interest" description="Disordered" evidence="5">
    <location>
        <begin position="631"/>
        <end position="688"/>
    </location>
</feature>
<dbReference type="EMBL" id="ADBL01000143">
    <property type="status" value="NOT_ANNOTATED_CDS"/>
    <property type="molecule type" value="Genomic_DNA"/>
</dbReference>
<feature type="compositionally biased region" description="Low complexity" evidence="5">
    <location>
        <begin position="552"/>
        <end position="580"/>
    </location>
</feature>
<organism evidence="8 9">
    <name type="scientific">Magnaporthiopsis poae (strain ATCC 64411 / 73-15)</name>
    <name type="common">Kentucky bluegrass fungus</name>
    <name type="synonym">Magnaporthe poae</name>
    <dbReference type="NCBI Taxonomy" id="644358"/>
    <lineage>
        <taxon>Eukaryota</taxon>
        <taxon>Fungi</taxon>
        <taxon>Dikarya</taxon>
        <taxon>Ascomycota</taxon>
        <taxon>Pezizomycotina</taxon>
        <taxon>Sordariomycetes</taxon>
        <taxon>Sordariomycetidae</taxon>
        <taxon>Magnaporthales</taxon>
        <taxon>Magnaporthaceae</taxon>
        <taxon>Magnaporthiopsis</taxon>
    </lineage>
</organism>
<dbReference type="PANTHER" id="PTHR13430:SF4">
    <property type="entry name" value="AUTOPHAGY-RELATED PROTEIN 13"/>
    <property type="match status" value="1"/>
</dbReference>
<dbReference type="OMA" id="FHQVGPT"/>
<dbReference type="GO" id="GO:0000407">
    <property type="term" value="C:phagophore assembly site"/>
    <property type="evidence" value="ECO:0007669"/>
    <property type="project" value="TreeGrafter"/>
</dbReference>
<feature type="region of interest" description="Disordered" evidence="5">
    <location>
        <begin position="1"/>
        <end position="66"/>
    </location>
</feature>
<dbReference type="AlphaFoldDB" id="A0A0C4DLF5"/>
<feature type="compositionally biased region" description="Basic and acidic residues" evidence="5">
    <location>
        <begin position="914"/>
        <end position="928"/>
    </location>
</feature>
<dbReference type="EnsemblFungi" id="MAPG_00596T0">
    <property type="protein sequence ID" value="MAPG_00596T0"/>
    <property type="gene ID" value="MAPG_00596"/>
</dbReference>
<feature type="compositionally biased region" description="Polar residues" evidence="5">
    <location>
        <begin position="373"/>
        <end position="383"/>
    </location>
</feature>
<dbReference type="InterPro" id="IPR040182">
    <property type="entry name" value="ATG13"/>
</dbReference>
<feature type="region of interest" description="Disordered" evidence="5">
    <location>
        <begin position="362"/>
        <end position="385"/>
    </location>
</feature>
<sequence length="951" mass="100747">MHQQSRYPPRVSSPASNLQTNPTRTNNPRDGLGAGTRSRASSSAAGQDGGQGGSGTPDGSPALGPTRESIKKLDQIIQNFHVKAAVLILQSRTPTTPTAASRKGDGRKTNKWFQIETDEIDDFREELRVWKTCGGFENRPPPMIMETYLDASGLSPGQSLVVADDSGNMWDVLEALNSDSSSEGSSPSSSRKRNTEVVLERWRIELKCLPSDDTEDFGPTLPAIYKKSIVFFRSLFVSTKILPAWRLARQSLARPPANPALQVRCRFVFGDPDPSGFDLLRQPLYDGRDAVTDYIFGDLEVPVGRFYASVTYRNDFGFRIDDSEALLSSRFIGVDDQMFKPSLPQRQAGRRDSSYTANMASLSTRHRDEKQPPEQQTYGSLSTFHGAGALGTSPLSALRAVRPAGSDTSSPVGSANASVEPEPPHSLPISGYAGSARPSLRGNDGHSRRPSVSFQPFKAGSLSGSPKVQDTDVPASPSSLARQSALGAFHAARNRNSLTAGMAASLRGGPPGSDAAGSASPRPGSRYSSSFTHRRGKSSFGGTSRAGDDDQGSSGKQSLSSSVQPGSGLLAEAAGASSGSIQADDENISEFLKVLDSKRTLQSLEPTAKTREASAKRTVAQLSKFQLMRESNNSLTESMSSSMQLQRSSGSYSRQPSGPGMLNPASLSASLSPSKPLSPHTPHTPAIPSRLSENAIIDHQAQVQAQAQAQATHRAVVGVSASATRSATTSAGSGRQEGATAIDIPVSPRLQQAHRRSSSVAHQNRALLEDDETPDLPFAGNRSISLGADSREPVSRLSGLGLIDRTGSGSAEGPSLLQPAVEIRSSAVAPRSASSTEPEDKNLSAGLLSGTTASSYRLRYTGSIGRGQRRPTPPQSSRGSFTGSGSGGRYGVGSTRGTGDNEADDEPLVFDMSELERPQGRASLEEPRGGAPLGTSERGGYNAHRGSNRRW</sequence>
<feature type="compositionally biased region" description="Low complexity" evidence="5">
    <location>
        <begin position="664"/>
        <end position="684"/>
    </location>
</feature>
<reference evidence="9" key="2">
    <citation type="submission" date="2010-05" db="EMBL/GenBank/DDBJ databases">
        <title>The genome sequence of Magnaporthe poae strain ATCC 64411.</title>
        <authorList>
            <person name="Ma L.-J."/>
            <person name="Dead R."/>
            <person name="Young S."/>
            <person name="Zeng Q."/>
            <person name="Koehrsen M."/>
            <person name="Alvarado L."/>
            <person name="Berlin A."/>
            <person name="Chapman S.B."/>
            <person name="Chen Z."/>
            <person name="Freedman E."/>
            <person name="Gellesch M."/>
            <person name="Goldberg J."/>
            <person name="Griggs A."/>
            <person name="Gujja S."/>
            <person name="Heilman E.R."/>
            <person name="Heiman D."/>
            <person name="Hepburn T."/>
            <person name="Howarth C."/>
            <person name="Jen D."/>
            <person name="Larson L."/>
            <person name="Mehta T."/>
            <person name="Neiman D."/>
            <person name="Pearson M."/>
            <person name="Roberts A."/>
            <person name="Saif S."/>
            <person name="Shea T."/>
            <person name="Shenoy N."/>
            <person name="Sisk P."/>
            <person name="Stolte C."/>
            <person name="Sykes S."/>
            <person name="Walk T."/>
            <person name="White J."/>
            <person name="Yandava C."/>
            <person name="Haas B."/>
            <person name="Nusbaum C."/>
            <person name="Birren B."/>
        </authorList>
    </citation>
    <scope>NUCLEOTIDE SEQUENCE [LARGE SCALE GENOMIC DNA]</scope>
    <source>
        <strain evidence="9">ATCC 64411 / 73-15</strain>
    </source>
</reference>
<feature type="compositionally biased region" description="Low complexity" evidence="5">
    <location>
        <begin position="35"/>
        <end position="46"/>
    </location>
</feature>
<dbReference type="Gene3D" id="6.10.140.1900">
    <property type="match status" value="1"/>
</dbReference>
<feature type="compositionally biased region" description="Gly residues" evidence="5">
    <location>
        <begin position="47"/>
        <end position="56"/>
    </location>
</feature>
<dbReference type="GO" id="GO:0034497">
    <property type="term" value="P:protein localization to phagophore assembly site"/>
    <property type="evidence" value="ECO:0007669"/>
    <property type="project" value="TreeGrafter"/>
</dbReference>
<dbReference type="GO" id="GO:0000423">
    <property type="term" value="P:mitophagy"/>
    <property type="evidence" value="ECO:0007669"/>
    <property type="project" value="TreeGrafter"/>
</dbReference>
<feature type="compositionally biased region" description="Polar residues" evidence="5">
    <location>
        <begin position="13"/>
        <end position="28"/>
    </location>
</feature>
<evidence type="ECO:0000256" key="5">
    <source>
        <dbReference type="SAM" id="MobiDB-lite"/>
    </source>
</evidence>
<dbReference type="GO" id="GO:1990316">
    <property type="term" value="C:Atg1/ULK1 kinase complex"/>
    <property type="evidence" value="ECO:0007669"/>
    <property type="project" value="InterPro"/>
</dbReference>
<feature type="compositionally biased region" description="Low complexity" evidence="5">
    <location>
        <begin position="512"/>
        <end position="526"/>
    </location>
</feature>
<keyword evidence="9" id="KW-1185">Reference proteome</keyword>
<reference evidence="8" key="5">
    <citation type="submission" date="2015-06" db="UniProtKB">
        <authorList>
            <consortium name="EnsemblFungi"/>
        </authorList>
    </citation>
    <scope>IDENTIFICATION</scope>
    <source>
        <strain evidence="8">ATCC 64411</strain>
    </source>
</reference>
<feature type="region of interest" description="Disordered" evidence="5">
    <location>
        <begin position="400"/>
        <end position="479"/>
    </location>
</feature>
<dbReference type="Proteomes" id="UP000011715">
    <property type="component" value="Unassembled WGS sequence"/>
</dbReference>
<feature type="compositionally biased region" description="Low complexity" evidence="5">
    <location>
        <begin position="631"/>
        <end position="653"/>
    </location>
</feature>
<reference evidence="7" key="1">
    <citation type="submission" date="2010-05" db="EMBL/GenBank/DDBJ databases">
        <title>The Genome Sequence of Magnaporthe poae strain ATCC 64411.</title>
        <authorList>
            <consortium name="The Broad Institute Genome Sequencing Platform"/>
            <consortium name="Broad Institute Genome Sequencing Center for Infectious Disease"/>
            <person name="Ma L.-J."/>
            <person name="Dead R."/>
            <person name="Young S."/>
            <person name="Zeng Q."/>
            <person name="Koehrsen M."/>
            <person name="Alvarado L."/>
            <person name="Berlin A."/>
            <person name="Chapman S.B."/>
            <person name="Chen Z."/>
            <person name="Freedman E."/>
            <person name="Gellesch M."/>
            <person name="Goldberg J."/>
            <person name="Griggs A."/>
            <person name="Gujja S."/>
            <person name="Heilman E.R."/>
            <person name="Heiman D."/>
            <person name="Hepburn T."/>
            <person name="Howarth C."/>
            <person name="Jen D."/>
            <person name="Larson L."/>
            <person name="Mehta T."/>
            <person name="Neiman D."/>
            <person name="Pearson M."/>
            <person name="Roberts A."/>
            <person name="Saif S."/>
            <person name="Shea T."/>
            <person name="Shenoy N."/>
            <person name="Sisk P."/>
            <person name="Stolte C."/>
            <person name="Sykes S."/>
            <person name="Walk T."/>
            <person name="White J."/>
            <person name="Yandava C."/>
            <person name="Haas B."/>
            <person name="Nusbaum C."/>
            <person name="Birren B."/>
        </authorList>
    </citation>
    <scope>NUCLEOTIDE SEQUENCE</scope>
    <source>
        <strain evidence="7">ATCC 64411</strain>
    </source>
</reference>
<accession>A0A0C4DLF5</accession>
<evidence type="ECO:0000256" key="3">
    <source>
        <dbReference type="ARBA" id="ARBA00023006"/>
    </source>
</evidence>
<feature type="region of interest" description="Disordered" evidence="5">
    <location>
        <begin position="827"/>
        <end position="848"/>
    </location>
</feature>
<dbReference type="EMBL" id="GL876966">
    <property type="protein sequence ID" value="KLU81508.1"/>
    <property type="molecule type" value="Genomic_DNA"/>
</dbReference>
<dbReference type="OrthoDB" id="70161at2759"/>
<dbReference type="GO" id="GO:0034727">
    <property type="term" value="P:piecemeal microautophagy of the nucleus"/>
    <property type="evidence" value="ECO:0007669"/>
    <property type="project" value="TreeGrafter"/>
</dbReference>
<dbReference type="InterPro" id="IPR018731">
    <property type="entry name" value="Atg13_N"/>
</dbReference>
<evidence type="ECO:0000259" key="6">
    <source>
        <dbReference type="Pfam" id="PF10033"/>
    </source>
</evidence>
<comment type="similarity">
    <text evidence="1 4">Belongs to the ATG13 family. Fungi subfamily.</text>
</comment>
<feature type="region of interest" description="Disordered" evidence="5">
    <location>
        <begin position="862"/>
        <end position="951"/>
    </location>
</feature>
<protein>
    <recommendedName>
        <fullName evidence="2 4">Autophagy-related protein 13</fullName>
    </recommendedName>
</protein>
<evidence type="ECO:0000256" key="1">
    <source>
        <dbReference type="ARBA" id="ARBA00005246"/>
    </source>
</evidence>
<dbReference type="STRING" id="644358.A0A0C4DLF5"/>
<dbReference type="eggNOG" id="KOG4573">
    <property type="taxonomic scope" value="Eukaryota"/>
</dbReference>
<dbReference type="Pfam" id="PF10033">
    <property type="entry name" value="ATG13"/>
    <property type="match status" value="1"/>
</dbReference>
<gene>
    <name evidence="7" type="ORF">MAPG_00596</name>
</gene>
<reference evidence="8" key="4">
    <citation type="journal article" date="2015" name="G3 (Bethesda)">
        <title>Genome sequences of three phytopathogenic species of the Magnaporthaceae family of fungi.</title>
        <authorList>
            <person name="Okagaki L.H."/>
            <person name="Nunes C.C."/>
            <person name="Sailsbery J."/>
            <person name="Clay B."/>
            <person name="Brown D."/>
            <person name="John T."/>
            <person name="Oh Y."/>
            <person name="Young N."/>
            <person name="Fitzgerald M."/>
            <person name="Haas B.J."/>
            <person name="Zeng Q."/>
            <person name="Young S."/>
            <person name="Adiconis X."/>
            <person name="Fan L."/>
            <person name="Levin J.Z."/>
            <person name="Mitchell T.K."/>
            <person name="Okubara P.A."/>
            <person name="Farman M.L."/>
            <person name="Kohn L.M."/>
            <person name="Birren B."/>
            <person name="Ma L.-J."/>
            <person name="Dean R.A."/>
        </authorList>
    </citation>
    <scope>NUCLEOTIDE SEQUENCE</scope>
    <source>
        <strain evidence="8">ATCC 64411 / 73-15</strain>
    </source>
</reference>
<evidence type="ECO:0000256" key="4">
    <source>
        <dbReference type="RuleBase" id="RU361214"/>
    </source>
</evidence>
<proteinExistence type="inferred from homology"/>
<evidence type="ECO:0000256" key="2">
    <source>
        <dbReference type="ARBA" id="ARBA00013801"/>
    </source>
</evidence>
<dbReference type="GO" id="GO:0005829">
    <property type="term" value="C:cytosol"/>
    <property type="evidence" value="ECO:0007669"/>
    <property type="project" value="TreeGrafter"/>
</dbReference>
<feature type="compositionally biased region" description="Polar residues" evidence="5">
    <location>
        <begin position="406"/>
        <end position="417"/>
    </location>
</feature>
<evidence type="ECO:0000313" key="8">
    <source>
        <dbReference type="EnsemblFungi" id="MAPG_00596T0"/>
    </source>
</evidence>
<dbReference type="Gene3D" id="3.30.900.10">
    <property type="entry name" value="HORMA domain"/>
    <property type="match status" value="1"/>
</dbReference>
<feature type="domain" description="Autophagy-related protein 13 N-terminal" evidence="6">
    <location>
        <begin position="77"/>
        <end position="318"/>
    </location>
</feature>
<feature type="region of interest" description="Disordered" evidence="5">
    <location>
        <begin position="502"/>
        <end position="582"/>
    </location>
</feature>
<dbReference type="PANTHER" id="PTHR13430">
    <property type="match status" value="1"/>
</dbReference>
<feature type="region of interest" description="Disordered" evidence="5">
    <location>
        <begin position="727"/>
        <end position="791"/>
    </location>
</feature>
<keyword evidence="3 4" id="KW-0072">Autophagy</keyword>
<evidence type="ECO:0000313" key="7">
    <source>
        <dbReference type="EMBL" id="KLU81508.1"/>
    </source>
</evidence>
<reference evidence="7" key="3">
    <citation type="submission" date="2011-03" db="EMBL/GenBank/DDBJ databases">
        <title>Annotation of Magnaporthe poae ATCC 64411.</title>
        <authorList>
            <person name="Ma L.-J."/>
            <person name="Dead R."/>
            <person name="Young S.K."/>
            <person name="Zeng Q."/>
            <person name="Gargeya S."/>
            <person name="Fitzgerald M."/>
            <person name="Haas B."/>
            <person name="Abouelleil A."/>
            <person name="Alvarado L."/>
            <person name="Arachchi H.M."/>
            <person name="Berlin A."/>
            <person name="Brown A."/>
            <person name="Chapman S.B."/>
            <person name="Chen Z."/>
            <person name="Dunbar C."/>
            <person name="Freedman E."/>
            <person name="Gearin G."/>
            <person name="Gellesch M."/>
            <person name="Goldberg J."/>
            <person name="Griggs A."/>
            <person name="Gujja S."/>
            <person name="Heiman D."/>
            <person name="Howarth C."/>
            <person name="Larson L."/>
            <person name="Lui A."/>
            <person name="MacDonald P.J.P."/>
            <person name="Mehta T."/>
            <person name="Montmayeur A."/>
            <person name="Murphy C."/>
            <person name="Neiman D."/>
            <person name="Pearson M."/>
            <person name="Priest M."/>
            <person name="Roberts A."/>
            <person name="Saif S."/>
            <person name="Shea T."/>
            <person name="Shenoy N."/>
            <person name="Sisk P."/>
            <person name="Stolte C."/>
            <person name="Sykes S."/>
            <person name="Yandava C."/>
            <person name="Wortman J."/>
            <person name="Nusbaum C."/>
            <person name="Birren B."/>
        </authorList>
    </citation>
    <scope>NUCLEOTIDE SEQUENCE</scope>
    <source>
        <strain evidence="7">ATCC 64411</strain>
    </source>
</reference>
<name>A0A0C4DLF5_MAGP6</name>
<dbReference type="VEuPathDB" id="FungiDB:MAPG_00596"/>
<feature type="compositionally biased region" description="Gly residues" evidence="5">
    <location>
        <begin position="882"/>
        <end position="896"/>
    </location>
</feature>